<dbReference type="GO" id="GO:0008168">
    <property type="term" value="F:methyltransferase activity"/>
    <property type="evidence" value="ECO:0007669"/>
    <property type="project" value="UniProtKB-KW"/>
</dbReference>
<dbReference type="STRING" id="675864.SAMN04489747_3395"/>
<dbReference type="RefSeq" id="WP_090595156.1">
    <property type="nucleotide sequence ID" value="NZ_LT629688.1"/>
</dbReference>
<dbReference type="Pfam" id="PF01728">
    <property type="entry name" value="FtsJ"/>
    <property type="match status" value="1"/>
</dbReference>
<proteinExistence type="inferred from homology"/>
<dbReference type="InterPro" id="IPR004538">
    <property type="entry name" value="Hemolysin_A/TlyA"/>
</dbReference>
<dbReference type="AlphaFoldDB" id="A0A1G7CVU5"/>
<dbReference type="NCBIfam" id="TIGR00478">
    <property type="entry name" value="tly"/>
    <property type="match status" value="1"/>
</dbReference>
<dbReference type="SUPFAM" id="SSF55174">
    <property type="entry name" value="Alpha-L RNA-binding motif"/>
    <property type="match status" value="1"/>
</dbReference>
<comment type="similarity">
    <text evidence="2">Belongs to the TlyA family.</text>
</comment>
<dbReference type="InterPro" id="IPR002877">
    <property type="entry name" value="RNA_MeTrfase_FtsJ_dom"/>
</dbReference>
<dbReference type="Proteomes" id="UP000198546">
    <property type="component" value="Chromosome i"/>
</dbReference>
<organism evidence="5 6">
    <name type="scientific">Auraticoccus monumenti</name>
    <dbReference type="NCBI Taxonomy" id="675864"/>
    <lineage>
        <taxon>Bacteria</taxon>
        <taxon>Bacillati</taxon>
        <taxon>Actinomycetota</taxon>
        <taxon>Actinomycetes</taxon>
        <taxon>Propionibacteriales</taxon>
        <taxon>Propionibacteriaceae</taxon>
        <taxon>Auraticoccus</taxon>
    </lineage>
</organism>
<keyword evidence="6" id="KW-1185">Reference proteome</keyword>
<evidence type="ECO:0000313" key="5">
    <source>
        <dbReference type="EMBL" id="SDE43448.1"/>
    </source>
</evidence>
<evidence type="ECO:0000259" key="4">
    <source>
        <dbReference type="SMART" id="SM00363"/>
    </source>
</evidence>
<keyword evidence="1 3" id="KW-0694">RNA-binding</keyword>
<dbReference type="PANTHER" id="PTHR32319">
    <property type="entry name" value="BACTERIAL HEMOLYSIN-LIKE PROTEIN"/>
    <property type="match status" value="1"/>
</dbReference>
<gene>
    <name evidence="5" type="ORF">SAMN04489747_3395</name>
</gene>
<evidence type="ECO:0000313" key="6">
    <source>
        <dbReference type="Proteomes" id="UP000198546"/>
    </source>
</evidence>
<keyword evidence="5" id="KW-0489">Methyltransferase</keyword>
<dbReference type="Gene3D" id="3.40.50.150">
    <property type="entry name" value="Vaccinia Virus protein VP39"/>
    <property type="match status" value="1"/>
</dbReference>
<dbReference type="InterPro" id="IPR036986">
    <property type="entry name" value="S4_RNA-bd_sf"/>
</dbReference>
<dbReference type="InterPro" id="IPR029063">
    <property type="entry name" value="SAM-dependent_MTases_sf"/>
</dbReference>
<evidence type="ECO:0000256" key="2">
    <source>
        <dbReference type="ARBA" id="ARBA00029460"/>
    </source>
</evidence>
<name>A0A1G7CVU5_9ACTN</name>
<sequence>MRLDRALVEQGLARSRTRARQLVELGRVRVDGVVVSRPAAEVGPQRLEVDDDDPWVSRAAHKLLGALDDLSVTVPERALDAGASTGGFTQVLLSRGCRLVHAVDVGHGQLDPALRADPRVRVHERLNLRELTLAHLDGEPVELVVADVSFISLTLLLPALAAVTRPDGRMLLMVKPQFEVGRERLGRGGVVRDPDLHRETVAAVAAAAADQGWEQQGLAPSRLPGADGNTEFFLLLHRP</sequence>
<evidence type="ECO:0000256" key="1">
    <source>
        <dbReference type="ARBA" id="ARBA00022884"/>
    </source>
</evidence>
<dbReference type="GO" id="GO:0032259">
    <property type="term" value="P:methylation"/>
    <property type="evidence" value="ECO:0007669"/>
    <property type="project" value="UniProtKB-KW"/>
</dbReference>
<dbReference type="PANTHER" id="PTHR32319:SF0">
    <property type="entry name" value="BACTERIAL HEMOLYSIN-LIKE PROTEIN"/>
    <property type="match status" value="1"/>
</dbReference>
<dbReference type="OrthoDB" id="9784736at2"/>
<dbReference type="InterPro" id="IPR002942">
    <property type="entry name" value="S4_RNA-bd"/>
</dbReference>
<dbReference type="SUPFAM" id="SSF53335">
    <property type="entry name" value="S-adenosyl-L-methionine-dependent methyltransferases"/>
    <property type="match status" value="1"/>
</dbReference>
<protein>
    <submittedName>
        <fullName evidence="5">23S rRNA (Cytidine1920-2'-O)/16S rRNA (Cytidine1409-2'-O)-methyltransferase</fullName>
    </submittedName>
</protein>
<dbReference type="PROSITE" id="PS50889">
    <property type="entry name" value="S4"/>
    <property type="match status" value="1"/>
</dbReference>
<reference evidence="5 6" key="1">
    <citation type="submission" date="2016-10" db="EMBL/GenBank/DDBJ databases">
        <authorList>
            <person name="de Groot N.N."/>
        </authorList>
    </citation>
    <scope>NUCLEOTIDE SEQUENCE [LARGE SCALE GENOMIC DNA]</scope>
    <source>
        <strain evidence="5 6">MON 2.2</strain>
    </source>
</reference>
<dbReference type="CDD" id="cd02440">
    <property type="entry name" value="AdoMet_MTases"/>
    <property type="match status" value="1"/>
</dbReference>
<dbReference type="EMBL" id="LT629688">
    <property type="protein sequence ID" value="SDE43448.1"/>
    <property type="molecule type" value="Genomic_DNA"/>
</dbReference>
<dbReference type="SMART" id="SM00363">
    <property type="entry name" value="S4"/>
    <property type="match status" value="1"/>
</dbReference>
<evidence type="ECO:0000256" key="3">
    <source>
        <dbReference type="PROSITE-ProRule" id="PRU00182"/>
    </source>
</evidence>
<dbReference type="Pfam" id="PF01479">
    <property type="entry name" value="S4"/>
    <property type="match status" value="1"/>
</dbReference>
<dbReference type="PIRSF" id="PIRSF005578">
    <property type="entry name" value="TlyA"/>
    <property type="match status" value="1"/>
</dbReference>
<dbReference type="GO" id="GO:0003723">
    <property type="term" value="F:RNA binding"/>
    <property type="evidence" value="ECO:0007669"/>
    <property type="project" value="UniProtKB-KW"/>
</dbReference>
<dbReference type="InterPro" id="IPR047048">
    <property type="entry name" value="TlyA"/>
</dbReference>
<keyword evidence="5" id="KW-0808">Transferase</keyword>
<feature type="domain" description="RNA-binding S4" evidence="4">
    <location>
        <begin position="1"/>
        <end position="61"/>
    </location>
</feature>
<accession>A0A1G7CVU5</accession>
<dbReference type="Gene3D" id="3.10.290.10">
    <property type="entry name" value="RNA-binding S4 domain"/>
    <property type="match status" value="1"/>
</dbReference>